<gene>
    <name evidence="8" type="ORF">CCASEI_05395</name>
</gene>
<dbReference type="InterPro" id="IPR000064">
    <property type="entry name" value="NLP_P60_dom"/>
</dbReference>
<accession>A0ABN4CC56</accession>
<keyword evidence="5" id="KW-0175">Coiled coil</keyword>
<evidence type="ECO:0000256" key="5">
    <source>
        <dbReference type="SAM" id="Coils"/>
    </source>
</evidence>
<dbReference type="GeneID" id="82877231"/>
<keyword evidence="9" id="KW-1185">Reference proteome</keyword>
<dbReference type="RefSeq" id="WP_006823486.1">
    <property type="nucleotide sequence ID" value="NZ_CP004350.1"/>
</dbReference>
<dbReference type="InterPro" id="IPR038765">
    <property type="entry name" value="Papain-like_cys_pep_sf"/>
</dbReference>
<feature type="signal peptide" evidence="6">
    <location>
        <begin position="1"/>
        <end position="29"/>
    </location>
</feature>
<keyword evidence="3" id="KW-0378">Hydrolase</keyword>
<dbReference type="PANTHER" id="PTHR47359:SF3">
    <property type="entry name" value="NLP_P60 DOMAIN-CONTAINING PROTEIN-RELATED"/>
    <property type="match status" value="1"/>
</dbReference>
<dbReference type="PROSITE" id="PS51935">
    <property type="entry name" value="NLPC_P60"/>
    <property type="match status" value="1"/>
</dbReference>
<evidence type="ECO:0000259" key="7">
    <source>
        <dbReference type="PROSITE" id="PS51935"/>
    </source>
</evidence>
<evidence type="ECO:0000256" key="3">
    <source>
        <dbReference type="ARBA" id="ARBA00022801"/>
    </source>
</evidence>
<keyword evidence="4" id="KW-0788">Thiol protease</keyword>
<dbReference type="Pfam" id="PF00877">
    <property type="entry name" value="NLPC_P60"/>
    <property type="match status" value="1"/>
</dbReference>
<dbReference type="PANTHER" id="PTHR47359">
    <property type="entry name" value="PEPTIDOGLYCAN DL-ENDOPEPTIDASE CWLO"/>
    <property type="match status" value="1"/>
</dbReference>
<dbReference type="Gene3D" id="3.90.1720.10">
    <property type="entry name" value="endopeptidase domain like (from Nostoc punctiforme)"/>
    <property type="match status" value="1"/>
</dbReference>
<evidence type="ECO:0000313" key="9">
    <source>
        <dbReference type="Proteomes" id="UP000019226"/>
    </source>
</evidence>
<comment type="similarity">
    <text evidence="1">Belongs to the peptidase C40 family.</text>
</comment>
<feature type="coiled-coil region" evidence="5">
    <location>
        <begin position="179"/>
        <end position="213"/>
    </location>
</feature>
<keyword evidence="2" id="KW-0645">Protease</keyword>
<evidence type="ECO:0000256" key="6">
    <source>
        <dbReference type="SAM" id="SignalP"/>
    </source>
</evidence>
<evidence type="ECO:0000256" key="1">
    <source>
        <dbReference type="ARBA" id="ARBA00007074"/>
    </source>
</evidence>
<feature type="domain" description="NlpC/P60" evidence="7">
    <location>
        <begin position="248"/>
        <end position="362"/>
    </location>
</feature>
<feature type="coiled-coil region" evidence="5">
    <location>
        <begin position="60"/>
        <end position="118"/>
    </location>
</feature>
<protein>
    <recommendedName>
        <fullName evidence="7">NlpC/P60 domain-containing protein</fullName>
    </recommendedName>
</protein>
<dbReference type="SUPFAM" id="SSF54001">
    <property type="entry name" value="Cysteine proteinases"/>
    <property type="match status" value="1"/>
</dbReference>
<feature type="chain" id="PRO_5045670725" description="NlpC/P60 domain-containing protein" evidence="6">
    <location>
        <begin position="30"/>
        <end position="362"/>
    </location>
</feature>
<evidence type="ECO:0000256" key="4">
    <source>
        <dbReference type="ARBA" id="ARBA00022807"/>
    </source>
</evidence>
<evidence type="ECO:0000256" key="2">
    <source>
        <dbReference type="ARBA" id="ARBA00022670"/>
    </source>
</evidence>
<dbReference type="InterPro" id="IPR051794">
    <property type="entry name" value="PG_Endopeptidase_C40"/>
</dbReference>
<reference evidence="9" key="1">
    <citation type="submission" date="2013-02" db="EMBL/GenBank/DDBJ databases">
        <title>The complete genome sequence of Corynebacterium casei LMG S-19264 (=DSM 44701).</title>
        <authorList>
            <person name="Ruckert C."/>
            <person name="Albersmeier A."/>
            <person name="Kalinowski J."/>
        </authorList>
    </citation>
    <scope>NUCLEOTIDE SEQUENCE [LARGE SCALE GENOMIC DNA]</scope>
    <source>
        <strain evidence="9">LMG S-19264</strain>
    </source>
</reference>
<dbReference type="Proteomes" id="UP000019226">
    <property type="component" value="Chromosome"/>
</dbReference>
<dbReference type="EMBL" id="CP004350">
    <property type="protein sequence ID" value="AHI19655.1"/>
    <property type="molecule type" value="Genomic_DNA"/>
</dbReference>
<name>A0ABN4CC56_9CORY</name>
<keyword evidence="6" id="KW-0732">Signal</keyword>
<sequence length="362" mass="38194">MAVVFGSSRVRLAVTVSTFSLCAALGAQAAFGPPAVSQETEQAQELTADAALPDDVAGLIEEVSKVAREVSAKNEEVKELEDELQAKEEELVNLEAQAQDAQAAADEAEKLLQAQQSNVDGIAQSRYRGDTLDPFIATLNSGNPTSAVERLGYLGAISRDAQRSLNSIAEISDAAEESRAQADGAVAQAKKIKSELEKEKDAVIAERADLEQRQWQIEERVDSLSPDLRAAWENQNSPISDIDLADLGANATGAVAAALSKQGSPYSWGATGPSAFDCSGLMAWAYQQQGKSIPRTSQAQIAGGQTVSISDLQPGDIVGYYPGVTHVGMYIGNGQIVHASTYGVPVQVVPVDSMPITGASRY</sequence>
<organism evidence="8 9">
    <name type="scientific">Corynebacterium casei LMG S-19264</name>
    <dbReference type="NCBI Taxonomy" id="1285583"/>
    <lineage>
        <taxon>Bacteria</taxon>
        <taxon>Bacillati</taxon>
        <taxon>Actinomycetota</taxon>
        <taxon>Actinomycetes</taxon>
        <taxon>Mycobacteriales</taxon>
        <taxon>Corynebacteriaceae</taxon>
        <taxon>Corynebacterium</taxon>
    </lineage>
</organism>
<proteinExistence type="inferred from homology"/>
<evidence type="ECO:0000313" key="8">
    <source>
        <dbReference type="EMBL" id="AHI19655.1"/>
    </source>
</evidence>